<proteinExistence type="predicted"/>
<comment type="caution">
    <text evidence="2">The sequence shown here is derived from an EMBL/GenBank/DDBJ whole genome shotgun (WGS) entry which is preliminary data.</text>
</comment>
<feature type="region of interest" description="Disordered" evidence="1">
    <location>
        <begin position="37"/>
        <end position="158"/>
    </location>
</feature>
<gene>
    <name evidence="2" type="ORF">MEDL_51066</name>
</gene>
<sequence>MTHCESVHQVFFCTVILRWLSINAKHLIPMMTARSSNLATDSSEMPSKVPKRSNRKRKITQRLGEVIQNIGSSDLGKGVPIGNPVPSSSNPNNNSGQLSADNPHVQSNPIDPNTDVISPDPILIPTHQGVNSICPPRQDTSRCNTTKMTTPSQSHSTNIIDNQSFESSHPSCSNVISRSGQQCVMPTEGSPSQQVVNHLLQGTPNIDTFSNGLGAQGLSRSLALVFVMISTMNQAARQEFVDMSTLSRFVVETTAGGIANNPNMRTPILTPPLEKFQINCNVKNVDLCPVHAVIEEIKLSIKKRKETLTVQDQVCTTSHIKELGEGQGVVGGVD</sequence>
<feature type="compositionally biased region" description="Low complexity" evidence="1">
    <location>
        <begin position="78"/>
        <end position="96"/>
    </location>
</feature>
<accession>A0A8S3U5A9</accession>
<evidence type="ECO:0000313" key="2">
    <source>
        <dbReference type="EMBL" id="CAG2238669.1"/>
    </source>
</evidence>
<reference evidence="2" key="1">
    <citation type="submission" date="2021-03" db="EMBL/GenBank/DDBJ databases">
        <authorList>
            <person name="Bekaert M."/>
        </authorList>
    </citation>
    <scope>NUCLEOTIDE SEQUENCE</scope>
</reference>
<evidence type="ECO:0000313" key="3">
    <source>
        <dbReference type="Proteomes" id="UP000683360"/>
    </source>
</evidence>
<keyword evidence="3" id="KW-1185">Reference proteome</keyword>
<name>A0A8S3U5A9_MYTED</name>
<evidence type="ECO:0000256" key="1">
    <source>
        <dbReference type="SAM" id="MobiDB-lite"/>
    </source>
</evidence>
<dbReference type="AlphaFoldDB" id="A0A8S3U5A9"/>
<organism evidence="2 3">
    <name type="scientific">Mytilus edulis</name>
    <name type="common">Blue mussel</name>
    <dbReference type="NCBI Taxonomy" id="6550"/>
    <lineage>
        <taxon>Eukaryota</taxon>
        <taxon>Metazoa</taxon>
        <taxon>Spiralia</taxon>
        <taxon>Lophotrochozoa</taxon>
        <taxon>Mollusca</taxon>
        <taxon>Bivalvia</taxon>
        <taxon>Autobranchia</taxon>
        <taxon>Pteriomorphia</taxon>
        <taxon>Mytilida</taxon>
        <taxon>Mytiloidea</taxon>
        <taxon>Mytilidae</taxon>
        <taxon>Mytilinae</taxon>
        <taxon>Mytilus</taxon>
    </lineage>
</organism>
<feature type="compositionally biased region" description="Polar residues" evidence="1">
    <location>
        <begin position="141"/>
        <end position="158"/>
    </location>
</feature>
<dbReference type="Proteomes" id="UP000683360">
    <property type="component" value="Unassembled WGS sequence"/>
</dbReference>
<dbReference type="EMBL" id="CAJPWZ010002470">
    <property type="protein sequence ID" value="CAG2238669.1"/>
    <property type="molecule type" value="Genomic_DNA"/>
</dbReference>
<feature type="compositionally biased region" description="Polar residues" evidence="1">
    <location>
        <begin position="97"/>
        <end position="111"/>
    </location>
</feature>
<feature type="compositionally biased region" description="Basic residues" evidence="1">
    <location>
        <begin position="49"/>
        <end position="60"/>
    </location>
</feature>
<protein>
    <submittedName>
        <fullName evidence="2">Uncharacterized protein</fullName>
    </submittedName>
</protein>